<keyword evidence="4" id="KW-0812">Transmembrane</keyword>
<evidence type="ECO:0000256" key="8">
    <source>
        <dbReference type="ARBA" id="ARBA00023015"/>
    </source>
</evidence>
<keyword evidence="10" id="KW-0472">Membrane</keyword>
<protein>
    <recommendedName>
        <fullName evidence="3">Cyclic AMP-responsive element-binding protein 3-like protein 4</fullName>
    </recommendedName>
</protein>
<dbReference type="GO" id="GO:0005789">
    <property type="term" value="C:endoplasmic reticulum membrane"/>
    <property type="evidence" value="ECO:0007669"/>
    <property type="project" value="UniProtKB-SubCell"/>
</dbReference>
<dbReference type="PANTHER" id="PTHR45996">
    <property type="entry name" value="AGAP001464-PB"/>
    <property type="match status" value="1"/>
</dbReference>
<proteinExistence type="inferred from homology"/>
<feature type="region of interest" description="Disordered" evidence="17">
    <location>
        <begin position="60"/>
        <end position="86"/>
    </location>
</feature>
<dbReference type="SMART" id="SM00338">
    <property type="entry name" value="BRLZ"/>
    <property type="match status" value="1"/>
</dbReference>
<evidence type="ECO:0000256" key="7">
    <source>
        <dbReference type="ARBA" id="ARBA00022989"/>
    </source>
</evidence>
<keyword evidence="8" id="KW-0805">Transcription regulation</keyword>
<comment type="caution">
    <text evidence="19">The sequence shown here is derived from an EMBL/GenBank/DDBJ whole genome shotgun (WGS) entry which is preliminary data.</text>
</comment>
<dbReference type="InterPro" id="IPR051381">
    <property type="entry name" value="CREB_ATF_subfamily"/>
</dbReference>
<keyword evidence="9" id="KW-0238">DNA-binding</keyword>
<dbReference type="Pfam" id="PF00170">
    <property type="entry name" value="bZIP_1"/>
    <property type="match status" value="1"/>
</dbReference>
<feature type="region of interest" description="Disordered" evidence="17">
    <location>
        <begin position="328"/>
        <end position="348"/>
    </location>
</feature>
<sequence>MDFGTPDLLDFWLEPPDDVLTGSFLELGHHCPPPEVPGLQESEPEDFPKLFIDPNEVYCSEASPGSDSGISEDPGHPDSPPVLKTPSSPAFYEVVYEAEVLEKMQEEAGPPVGFISIQLDQWSPPFMVPDACTVSKLSLDAHACIQPRADTVNPVLPATLLPCQTLFLTDEEKRLLGQEGISLPSHLPLTKAEERVLKKVRRKIRNKQSAQDSRRRKKEYIDGLESRVAACSAQNQELQKKVQELERHNISLVTQLRQLQMLITQTSNKAAQTSTCVLILLFSLALIILPSFSPFQGLPAAGSEDYQPHGVISRNILTHKNITENWETPEVESRLGRPPGTKSANGSTRTLLEKIGVKTGPSGHTRAVLHADEM</sequence>
<comment type="subcellular location">
    <subcellularLocation>
        <location evidence="1">Endoplasmic reticulum membrane</location>
        <topology evidence="1">Single-pass type II membrane protein</topology>
    </subcellularLocation>
</comment>
<dbReference type="InterPro" id="IPR004827">
    <property type="entry name" value="bZIP"/>
</dbReference>
<keyword evidence="15" id="KW-0539">Nucleus</keyword>
<comment type="similarity">
    <text evidence="2">Belongs to the bZIP family. ATF subfamily.</text>
</comment>
<keyword evidence="5" id="KW-0256">Endoplasmic reticulum</keyword>
<gene>
    <name evidence="19" type="ORF">HJG60_003291</name>
</gene>
<evidence type="ECO:0000256" key="6">
    <source>
        <dbReference type="ARBA" id="ARBA00022968"/>
    </source>
</evidence>
<dbReference type="FunFam" id="1.20.5.170:FF:000042">
    <property type="entry name" value="Cyclic AMP-responsive element-binding protein 3-like protein 3"/>
    <property type="match status" value="1"/>
</dbReference>
<keyword evidence="11" id="KW-0010">Activator</keyword>
<keyword evidence="16" id="KW-0175">Coiled coil</keyword>
<evidence type="ECO:0000256" key="5">
    <source>
        <dbReference type="ARBA" id="ARBA00022824"/>
    </source>
</evidence>
<dbReference type="PANTHER" id="PTHR45996:SF2">
    <property type="entry name" value="CYCLIC AMP-RESPONSIVE ELEMENT-BINDING PROTEIN 3-LIKE PROTEIN 4"/>
    <property type="match status" value="1"/>
</dbReference>
<evidence type="ECO:0000256" key="2">
    <source>
        <dbReference type="ARBA" id="ARBA00009050"/>
    </source>
</evidence>
<keyword evidence="6" id="KW-0735">Signal-anchor</keyword>
<evidence type="ECO:0000256" key="1">
    <source>
        <dbReference type="ARBA" id="ARBA00004648"/>
    </source>
</evidence>
<evidence type="ECO:0000256" key="12">
    <source>
        <dbReference type="ARBA" id="ARBA00023163"/>
    </source>
</evidence>
<dbReference type="GO" id="GO:0000981">
    <property type="term" value="F:DNA-binding transcription factor activity, RNA polymerase II-specific"/>
    <property type="evidence" value="ECO:0007669"/>
    <property type="project" value="TreeGrafter"/>
</dbReference>
<evidence type="ECO:0000313" key="19">
    <source>
        <dbReference type="EMBL" id="KAF6074257.1"/>
    </source>
</evidence>
<name>A0A834DCU9_9CHIR</name>
<evidence type="ECO:0000313" key="20">
    <source>
        <dbReference type="Proteomes" id="UP000664940"/>
    </source>
</evidence>
<dbReference type="GO" id="GO:0000978">
    <property type="term" value="F:RNA polymerase II cis-regulatory region sequence-specific DNA binding"/>
    <property type="evidence" value="ECO:0007669"/>
    <property type="project" value="TreeGrafter"/>
</dbReference>
<evidence type="ECO:0000259" key="18">
    <source>
        <dbReference type="PROSITE" id="PS50217"/>
    </source>
</evidence>
<evidence type="ECO:0000256" key="14">
    <source>
        <dbReference type="ARBA" id="ARBA00023230"/>
    </source>
</evidence>
<keyword evidence="12" id="KW-0804">Transcription</keyword>
<dbReference type="PROSITE" id="PS50217">
    <property type="entry name" value="BZIP"/>
    <property type="match status" value="1"/>
</dbReference>
<dbReference type="GO" id="GO:0006986">
    <property type="term" value="P:response to unfolded protein"/>
    <property type="evidence" value="ECO:0007669"/>
    <property type="project" value="UniProtKB-KW"/>
</dbReference>
<keyword evidence="13" id="KW-0325">Glycoprotein</keyword>
<evidence type="ECO:0000256" key="16">
    <source>
        <dbReference type="SAM" id="Coils"/>
    </source>
</evidence>
<dbReference type="Proteomes" id="UP000664940">
    <property type="component" value="Unassembled WGS sequence"/>
</dbReference>
<evidence type="ECO:0000256" key="4">
    <source>
        <dbReference type="ARBA" id="ARBA00022692"/>
    </source>
</evidence>
<evidence type="ECO:0000256" key="3">
    <source>
        <dbReference type="ARBA" id="ARBA00013878"/>
    </source>
</evidence>
<dbReference type="CDD" id="cd14689">
    <property type="entry name" value="bZIP_CREB3"/>
    <property type="match status" value="1"/>
</dbReference>
<evidence type="ECO:0000256" key="11">
    <source>
        <dbReference type="ARBA" id="ARBA00023159"/>
    </source>
</evidence>
<keyword evidence="14" id="KW-0834">Unfolded protein response</keyword>
<reference evidence="19 20" key="1">
    <citation type="journal article" date="2020" name="Nature">
        <title>Six reference-quality genomes reveal evolution of bat adaptations.</title>
        <authorList>
            <person name="Jebb D."/>
            <person name="Huang Z."/>
            <person name="Pippel M."/>
            <person name="Hughes G.M."/>
            <person name="Lavrichenko K."/>
            <person name="Devanna P."/>
            <person name="Winkler S."/>
            <person name="Jermiin L.S."/>
            <person name="Skirmuntt E.C."/>
            <person name="Katzourakis A."/>
            <person name="Burkitt-Gray L."/>
            <person name="Ray D.A."/>
            <person name="Sullivan K.A.M."/>
            <person name="Roscito J.G."/>
            <person name="Kirilenko B.M."/>
            <person name="Davalos L.M."/>
            <person name="Corthals A.P."/>
            <person name="Power M.L."/>
            <person name="Jones G."/>
            <person name="Ransome R.D."/>
            <person name="Dechmann D.K.N."/>
            <person name="Locatelli A.G."/>
            <person name="Puechmaille S.J."/>
            <person name="Fedrigo O."/>
            <person name="Jarvis E.D."/>
            <person name="Hiller M."/>
            <person name="Vernes S.C."/>
            <person name="Myers E.W."/>
            <person name="Teeling E.C."/>
        </authorList>
    </citation>
    <scope>NUCLEOTIDE SEQUENCE [LARGE SCALE GENOMIC DNA]</scope>
    <source>
        <strain evidence="19">Bat1K_MPI-CBG_1</strain>
    </source>
</reference>
<evidence type="ECO:0000256" key="10">
    <source>
        <dbReference type="ARBA" id="ARBA00023136"/>
    </source>
</evidence>
<dbReference type="GO" id="GO:0005634">
    <property type="term" value="C:nucleus"/>
    <property type="evidence" value="ECO:0007669"/>
    <property type="project" value="TreeGrafter"/>
</dbReference>
<evidence type="ECO:0000256" key="9">
    <source>
        <dbReference type="ARBA" id="ARBA00023125"/>
    </source>
</evidence>
<feature type="coiled-coil region" evidence="16">
    <location>
        <begin position="221"/>
        <end position="255"/>
    </location>
</feature>
<accession>A0A834DCU9</accession>
<dbReference type="AlphaFoldDB" id="A0A834DCU9"/>
<dbReference type="EMBL" id="JABVXQ010000015">
    <property type="protein sequence ID" value="KAF6074257.1"/>
    <property type="molecule type" value="Genomic_DNA"/>
</dbReference>
<evidence type="ECO:0000256" key="17">
    <source>
        <dbReference type="SAM" id="MobiDB-lite"/>
    </source>
</evidence>
<dbReference type="SUPFAM" id="SSF57959">
    <property type="entry name" value="Leucine zipper domain"/>
    <property type="match status" value="1"/>
</dbReference>
<keyword evidence="7" id="KW-1133">Transmembrane helix</keyword>
<dbReference type="Gene3D" id="1.20.5.170">
    <property type="match status" value="1"/>
</dbReference>
<dbReference type="InterPro" id="IPR046347">
    <property type="entry name" value="bZIP_sf"/>
</dbReference>
<organism evidence="19 20">
    <name type="scientific">Phyllostomus discolor</name>
    <name type="common">pale spear-nosed bat</name>
    <dbReference type="NCBI Taxonomy" id="89673"/>
    <lineage>
        <taxon>Eukaryota</taxon>
        <taxon>Metazoa</taxon>
        <taxon>Chordata</taxon>
        <taxon>Craniata</taxon>
        <taxon>Vertebrata</taxon>
        <taxon>Euteleostomi</taxon>
        <taxon>Mammalia</taxon>
        <taxon>Eutheria</taxon>
        <taxon>Laurasiatheria</taxon>
        <taxon>Chiroptera</taxon>
        <taxon>Yangochiroptera</taxon>
        <taxon>Phyllostomidae</taxon>
        <taxon>Phyllostominae</taxon>
        <taxon>Phyllostomus</taxon>
    </lineage>
</organism>
<evidence type="ECO:0000256" key="15">
    <source>
        <dbReference type="ARBA" id="ARBA00023242"/>
    </source>
</evidence>
<evidence type="ECO:0000256" key="13">
    <source>
        <dbReference type="ARBA" id="ARBA00023180"/>
    </source>
</evidence>
<feature type="domain" description="BZIP" evidence="18">
    <location>
        <begin position="196"/>
        <end position="259"/>
    </location>
</feature>